<dbReference type="Proteomes" id="UP000025227">
    <property type="component" value="Unplaced"/>
</dbReference>
<keyword evidence="1" id="KW-1185">Reference proteome</keyword>
<reference evidence="2" key="1">
    <citation type="submission" date="2020-12" db="UniProtKB">
        <authorList>
            <consortium name="WormBaseParasite"/>
        </authorList>
    </citation>
    <scope>IDENTIFICATION</scope>
    <source>
        <strain evidence="2">MHco3</strain>
    </source>
</reference>
<name>A0A7I5EB65_HAECO</name>
<proteinExistence type="predicted"/>
<dbReference type="WBParaSite" id="HCON_00116790-00001">
    <property type="protein sequence ID" value="HCON_00116790-00001"/>
    <property type="gene ID" value="HCON_00116790"/>
</dbReference>
<evidence type="ECO:0000313" key="2">
    <source>
        <dbReference type="WBParaSite" id="HCON_00116790-00001"/>
    </source>
</evidence>
<sequence length="137" mass="16057">MWFSLALTIFVAHAFFRNEEEEMEALYMDLERFYREDHIFFKVIVVDFNARINPRRTAEELHTGTHEMEWNEQGKMLSEFIMSTDTIHVFRSSTVSTKPTSVSQRVEIDLWSSGNEAQRSPSTGITSLSLRVYEEIP</sequence>
<protein>
    <submittedName>
        <fullName evidence="2">Salivary lipocalin</fullName>
    </submittedName>
</protein>
<dbReference type="AlphaFoldDB" id="A0A7I5EB65"/>
<dbReference type="OrthoDB" id="5818039at2759"/>
<accession>A0A7I5EB65</accession>
<evidence type="ECO:0000313" key="1">
    <source>
        <dbReference type="Proteomes" id="UP000025227"/>
    </source>
</evidence>
<organism evidence="1 2">
    <name type="scientific">Haemonchus contortus</name>
    <name type="common">Barber pole worm</name>
    <dbReference type="NCBI Taxonomy" id="6289"/>
    <lineage>
        <taxon>Eukaryota</taxon>
        <taxon>Metazoa</taxon>
        <taxon>Ecdysozoa</taxon>
        <taxon>Nematoda</taxon>
        <taxon>Chromadorea</taxon>
        <taxon>Rhabditida</taxon>
        <taxon>Rhabditina</taxon>
        <taxon>Rhabditomorpha</taxon>
        <taxon>Strongyloidea</taxon>
        <taxon>Trichostrongylidae</taxon>
        <taxon>Haemonchus</taxon>
    </lineage>
</organism>